<gene>
    <name evidence="2" type="ORF">IE877_01650</name>
</gene>
<name>A0ABR9CUT9_9GAMM</name>
<feature type="transmembrane region" description="Helical" evidence="1">
    <location>
        <begin position="6"/>
        <end position="24"/>
    </location>
</feature>
<keyword evidence="1" id="KW-0472">Membrane</keyword>
<dbReference type="RefSeq" id="WP_192372620.1">
    <property type="nucleotide sequence ID" value="NZ_CAJHIV010000001.1"/>
</dbReference>
<comment type="caution">
    <text evidence="2">The sequence shown here is derived from an EMBL/GenBank/DDBJ whole genome shotgun (WGS) entry which is preliminary data.</text>
</comment>
<keyword evidence="1" id="KW-1133">Transmembrane helix</keyword>
<keyword evidence="3" id="KW-1185">Reference proteome</keyword>
<evidence type="ECO:0000313" key="3">
    <source>
        <dbReference type="Proteomes" id="UP000652176"/>
    </source>
</evidence>
<dbReference type="EMBL" id="JACXSS010000001">
    <property type="protein sequence ID" value="MBD9354597.1"/>
    <property type="molecule type" value="Genomic_DNA"/>
</dbReference>
<dbReference type="Pfam" id="PF10975">
    <property type="entry name" value="DUF2802"/>
    <property type="match status" value="1"/>
</dbReference>
<sequence>MNEYLMLVLAGVVVFILAMIVWLLRQQQTLKQQFQLLEERVQRSNEDVAGLCSAAVAVDRRLAVNDSRLNSIVDQVNTQRQTTVTSVTPAEAIPASGYEDVIQKIRSGVGIEALVRDCGLTRDEAVLLMRLHGGSKRTGLG</sequence>
<organism evidence="2 3">
    <name type="scientific">Methylomonas albis</name>
    <dbReference type="NCBI Taxonomy" id="1854563"/>
    <lineage>
        <taxon>Bacteria</taxon>
        <taxon>Pseudomonadati</taxon>
        <taxon>Pseudomonadota</taxon>
        <taxon>Gammaproteobacteria</taxon>
        <taxon>Methylococcales</taxon>
        <taxon>Methylococcaceae</taxon>
        <taxon>Methylomonas</taxon>
    </lineage>
</organism>
<evidence type="ECO:0000256" key="1">
    <source>
        <dbReference type="SAM" id="Phobius"/>
    </source>
</evidence>
<dbReference type="Proteomes" id="UP000652176">
    <property type="component" value="Unassembled WGS sequence"/>
</dbReference>
<dbReference type="InterPro" id="IPR021244">
    <property type="entry name" value="DUF2802"/>
</dbReference>
<protein>
    <submittedName>
        <fullName evidence="2">DUF2802 domain-containing protein</fullName>
    </submittedName>
</protein>
<proteinExistence type="predicted"/>
<accession>A0ABR9CUT9</accession>
<keyword evidence="1" id="KW-0812">Transmembrane</keyword>
<evidence type="ECO:0000313" key="2">
    <source>
        <dbReference type="EMBL" id="MBD9354597.1"/>
    </source>
</evidence>
<reference evidence="2 3" key="1">
    <citation type="submission" date="2020-09" db="EMBL/GenBank/DDBJ databases">
        <title>Methylomonas albis sp. nov. and Methylomonas fluvii sp. nov.: Two cold-adapted methanotrophs from the River Elbe and an amended description of Methylovulum psychrotolerans strain Eb1.</title>
        <authorList>
            <person name="Bussmann I.K."/>
            <person name="Klings K.-W."/>
            <person name="Warnstedt J."/>
            <person name="Hoppert M."/>
            <person name="Saborowski A."/>
            <person name="Horn F."/>
            <person name="Liebner S."/>
        </authorList>
    </citation>
    <scope>NUCLEOTIDE SEQUENCE [LARGE SCALE GENOMIC DNA]</scope>
    <source>
        <strain evidence="2 3">EbA</strain>
    </source>
</reference>